<dbReference type="GO" id="GO:0016757">
    <property type="term" value="F:glycosyltransferase activity"/>
    <property type="evidence" value="ECO:0007669"/>
    <property type="project" value="UniProtKB-ARBA"/>
</dbReference>
<evidence type="ECO:0000256" key="1">
    <source>
        <dbReference type="SAM" id="MobiDB-lite"/>
    </source>
</evidence>
<accession>A0A3A8J3I3</accession>
<dbReference type="InterPro" id="IPR028098">
    <property type="entry name" value="Glyco_trans_4-like_N"/>
</dbReference>
<gene>
    <name evidence="3" type="ORF">D7V88_11355</name>
</gene>
<name>A0A3A8J3I3_9BACT</name>
<dbReference type="EMBL" id="RAVZ01000059">
    <property type="protein sequence ID" value="RKG90232.1"/>
    <property type="molecule type" value="Genomic_DNA"/>
</dbReference>
<evidence type="ECO:0000313" key="4">
    <source>
        <dbReference type="Proteomes" id="UP000268094"/>
    </source>
</evidence>
<dbReference type="AlphaFoldDB" id="A0A3A8J3I3"/>
<dbReference type="OrthoDB" id="7988204at2"/>
<dbReference type="Gene3D" id="3.40.50.2000">
    <property type="entry name" value="Glycogen Phosphorylase B"/>
    <property type="match status" value="2"/>
</dbReference>
<protein>
    <recommendedName>
        <fullName evidence="2">Glycosyltransferase subfamily 4-like N-terminal domain-containing protein</fullName>
    </recommendedName>
</protein>
<dbReference type="CDD" id="cd03801">
    <property type="entry name" value="GT4_PimA-like"/>
    <property type="match status" value="1"/>
</dbReference>
<comment type="caution">
    <text evidence="3">The sequence shown here is derived from an EMBL/GenBank/DDBJ whole genome shotgun (WGS) entry which is preliminary data.</text>
</comment>
<feature type="compositionally biased region" description="Basic and acidic residues" evidence="1">
    <location>
        <begin position="1"/>
        <end position="11"/>
    </location>
</feature>
<dbReference type="SUPFAM" id="SSF53756">
    <property type="entry name" value="UDP-Glycosyltransferase/glycogen phosphorylase"/>
    <property type="match status" value="1"/>
</dbReference>
<evidence type="ECO:0000259" key="2">
    <source>
        <dbReference type="Pfam" id="PF13579"/>
    </source>
</evidence>
<dbReference type="Pfam" id="PF13579">
    <property type="entry name" value="Glyco_trans_4_4"/>
    <property type="match status" value="1"/>
</dbReference>
<proteinExistence type="predicted"/>
<feature type="domain" description="Glycosyltransferase subfamily 4-like N-terminal" evidence="2">
    <location>
        <begin position="52"/>
        <end position="213"/>
    </location>
</feature>
<keyword evidence="4" id="KW-1185">Reference proteome</keyword>
<evidence type="ECO:0000313" key="3">
    <source>
        <dbReference type="EMBL" id="RKG90232.1"/>
    </source>
</evidence>
<reference evidence="4" key="1">
    <citation type="submission" date="2018-09" db="EMBL/GenBank/DDBJ databases">
        <authorList>
            <person name="Livingstone P.G."/>
            <person name="Whitworth D.E."/>
        </authorList>
    </citation>
    <scope>NUCLEOTIDE SEQUENCE [LARGE SCALE GENOMIC DNA]</scope>
    <source>
        <strain evidence="4">CA054A</strain>
    </source>
</reference>
<sequence>MASRPPREAVKSQDTPPGRTRCLGPPLLDDARVPAPLPTWHLLSGEYPPMAGGVADYSRLIADALVRAGEQVHVWAPGPSGVVTEDGVTVHRAPGRFSPGDLRTLSRELDACPGSRRLLLQYVPHALGLKAMNVPFCAWFAARRKDERQVYFHEVVYPWSLHAPWRHHVLAATTRVMLRLVAESADRSFVSIPTWADHLSARAKQRTEWRPVPSNLPTEVSAVEVLRARASLPEGPVVGHFGTYGSAIVGPLESVLVSVLRADPRRQGLLLGRGSRAFRDAVASRRPEVAARLQARDALAPSEAAAFLRACDVLVQPYPDGVSTRRGSAMAGLGLGVPVVTNTGHLTEPLWRESLPVALVEGTAPSGLVDATEHLLSQDEARRALGEHAARIYREHFALERTVEALLRKRPPGRSP</sequence>
<feature type="region of interest" description="Disordered" evidence="1">
    <location>
        <begin position="1"/>
        <end position="21"/>
    </location>
</feature>
<organism evidence="3 4">
    <name type="scientific">Corallococcus terminator</name>
    <dbReference type="NCBI Taxonomy" id="2316733"/>
    <lineage>
        <taxon>Bacteria</taxon>
        <taxon>Pseudomonadati</taxon>
        <taxon>Myxococcota</taxon>
        <taxon>Myxococcia</taxon>
        <taxon>Myxococcales</taxon>
        <taxon>Cystobacterineae</taxon>
        <taxon>Myxococcaceae</taxon>
        <taxon>Corallococcus</taxon>
    </lineage>
</organism>
<dbReference type="Proteomes" id="UP000268094">
    <property type="component" value="Unassembled WGS sequence"/>
</dbReference>